<keyword evidence="5" id="KW-0472">Membrane</keyword>
<evidence type="ECO:0000256" key="1">
    <source>
        <dbReference type="ARBA" id="ARBA00022679"/>
    </source>
</evidence>
<dbReference type="OrthoDB" id="1845399at2"/>
<proteinExistence type="inferred from homology"/>
<dbReference type="EC" id="2.3.2.13" evidence="4"/>
<dbReference type="HAMAP" id="MF_00727">
    <property type="entry name" value="Tgl"/>
    <property type="match status" value="1"/>
</dbReference>
<evidence type="ECO:0000256" key="3">
    <source>
        <dbReference type="ARBA" id="ARBA00023315"/>
    </source>
</evidence>
<dbReference type="NCBIfam" id="NF002869">
    <property type="entry name" value="PRK03187.1"/>
    <property type="match status" value="1"/>
</dbReference>
<keyword evidence="7" id="KW-1185">Reference proteome</keyword>
<keyword evidence="2 4" id="KW-0749">Sporulation</keyword>
<keyword evidence="1 4" id="KW-0808">Transferase</keyword>
<evidence type="ECO:0000256" key="4">
    <source>
        <dbReference type="HAMAP-Rule" id="MF_00727"/>
    </source>
</evidence>
<keyword evidence="5" id="KW-1133">Transmembrane helix</keyword>
<gene>
    <name evidence="4" type="primary">tgl</name>
    <name evidence="6" type="ORF">A9C19_03485</name>
</gene>
<reference evidence="6 7" key="1">
    <citation type="journal article" date="2016" name="Sci. Rep.">
        <title>Complete genome sequence and transcriptomic analysis of a novel marine strain Bacillus weihaiensis reveals the mechanism of brown algae degradation.</title>
        <authorList>
            <person name="Zhu Y."/>
            <person name="Chen P."/>
            <person name="Bao Y."/>
            <person name="Men Y."/>
            <person name="Zeng Y."/>
            <person name="Yang J."/>
            <person name="Sun J."/>
            <person name="Sun Y."/>
        </authorList>
    </citation>
    <scope>NUCLEOTIDE SEQUENCE [LARGE SCALE GENOMIC DNA]</scope>
    <source>
        <strain evidence="6 7">Alg07</strain>
    </source>
</reference>
<accession>A0A1L3MNH2</accession>
<feature type="transmembrane region" description="Helical" evidence="5">
    <location>
        <begin position="111"/>
        <end position="132"/>
    </location>
</feature>
<name>A0A1L3MNH2_9BACI</name>
<evidence type="ECO:0000256" key="5">
    <source>
        <dbReference type="SAM" id="Phobius"/>
    </source>
</evidence>
<keyword evidence="3 4" id="KW-0012">Acyltransferase</keyword>
<dbReference type="Proteomes" id="UP000181936">
    <property type="component" value="Chromosome"/>
</dbReference>
<evidence type="ECO:0000313" key="6">
    <source>
        <dbReference type="EMBL" id="APH03898.1"/>
    </source>
</evidence>
<comment type="function">
    <text evidence="4">Probably plays a role in the assembly of the spore coat proteins by catalyzing epsilon-(gamma-glutamyl)lysine cross-links.</text>
</comment>
<sequence length="273" mass="31402">MITIGNKVASGNQLSSQSLSPEQIEMVEKMNRYPNNYVFSSYSHFQFTLMLRQHIIQASRNLLASKVKFRTFRTSYCNGQYWQLTNQGGFKLKPQARPSEAIQDIYENGRLYGFECATAIVIIFYTAVLYSIDHQQFDRLYQGLYLRDWQSDEDLPIYTRRGNDFLPGDCLYFKNPQFDPNTPQWQGENVIDLGNDLYFGHGIGIKTAEGIVESLNKKRSPYATESAHLLSQVTRIDDSYLFQFASGLSRGLHVNFITSKKIAARVGRNYFSL</sequence>
<dbReference type="KEGG" id="bwh:A9C19_03485"/>
<protein>
    <recommendedName>
        <fullName evidence="4">Protein-glutamine gamma-glutamyltransferase</fullName>
        <ecNumber evidence="4">2.3.2.13</ecNumber>
    </recommendedName>
    <alternativeName>
        <fullName evidence="4">Transglutaminase</fullName>
        <shortName evidence="4">TGase</shortName>
    </alternativeName>
</protein>
<dbReference type="GO" id="GO:0003810">
    <property type="term" value="F:protein-glutamine gamma-glutamyltransferase activity"/>
    <property type="evidence" value="ECO:0007669"/>
    <property type="project" value="UniProtKB-UniRule"/>
</dbReference>
<dbReference type="GO" id="GO:0030435">
    <property type="term" value="P:sporulation resulting in formation of a cellular spore"/>
    <property type="evidence" value="ECO:0007669"/>
    <property type="project" value="UniProtKB-UniRule"/>
</dbReference>
<dbReference type="InterPro" id="IPR020916">
    <property type="entry name" value="Gln_gamma-glutamylTfrase_bac"/>
</dbReference>
<comment type="similarity">
    <text evidence="4">Belongs to the bacillus TGase family.</text>
</comment>
<dbReference type="AlphaFoldDB" id="A0A1L3MNH2"/>
<organism evidence="6 7">
    <name type="scientific">Bacillus weihaiensis</name>
    <dbReference type="NCBI Taxonomy" id="1547283"/>
    <lineage>
        <taxon>Bacteria</taxon>
        <taxon>Bacillati</taxon>
        <taxon>Bacillota</taxon>
        <taxon>Bacilli</taxon>
        <taxon>Bacillales</taxon>
        <taxon>Bacillaceae</taxon>
        <taxon>Bacillus</taxon>
    </lineage>
</organism>
<evidence type="ECO:0000313" key="7">
    <source>
        <dbReference type="Proteomes" id="UP000181936"/>
    </source>
</evidence>
<dbReference type="Pfam" id="PF20085">
    <property type="entry name" value="TGL"/>
    <property type="match status" value="1"/>
</dbReference>
<dbReference type="RefSeq" id="WP_072578692.1">
    <property type="nucleotide sequence ID" value="NZ_CP016020.1"/>
</dbReference>
<evidence type="ECO:0000256" key="2">
    <source>
        <dbReference type="ARBA" id="ARBA00022969"/>
    </source>
</evidence>
<dbReference type="EMBL" id="CP016020">
    <property type="protein sequence ID" value="APH03898.1"/>
    <property type="molecule type" value="Genomic_DNA"/>
</dbReference>
<dbReference type="STRING" id="1547283.A9C19_03485"/>
<comment type="catalytic activity">
    <reaction evidence="4">
        <text>L-glutaminyl-[protein] + L-lysyl-[protein] = [protein]-L-lysyl-N(6)-5-L-glutamyl-[protein] + NH4(+)</text>
        <dbReference type="Rhea" id="RHEA:54816"/>
        <dbReference type="Rhea" id="RHEA-COMP:9752"/>
        <dbReference type="Rhea" id="RHEA-COMP:10207"/>
        <dbReference type="Rhea" id="RHEA-COMP:14005"/>
        <dbReference type="ChEBI" id="CHEBI:28938"/>
        <dbReference type="ChEBI" id="CHEBI:29969"/>
        <dbReference type="ChEBI" id="CHEBI:30011"/>
        <dbReference type="ChEBI" id="CHEBI:138370"/>
        <dbReference type="EC" id="2.3.2.13"/>
    </reaction>
</comment>
<keyword evidence="5" id="KW-0812">Transmembrane</keyword>